<dbReference type="OrthoDB" id="345097at2"/>
<gene>
    <name evidence="1" type="ORF">EHQ18_07450</name>
</gene>
<name>A0A6N4QEV5_9LEPT</name>
<reference evidence="1" key="1">
    <citation type="journal article" date="2019" name="PLoS Negl. Trop. Dis.">
        <title>Revisiting the worldwide diversity of Leptospira species in the environment.</title>
        <authorList>
            <person name="Vincent A.T."/>
            <person name="Schiettekatte O."/>
            <person name="Bourhy P."/>
            <person name="Veyrier F.J."/>
            <person name="Picardeau M."/>
        </authorList>
    </citation>
    <scope>NUCLEOTIDE SEQUENCE [LARGE SCALE GENOMIC DNA]</scope>
    <source>
        <strain evidence="1">201800293</strain>
    </source>
</reference>
<evidence type="ECO:0000313" key="2">
    <source>
        <dbReference type="Proteomes" id="UP000297239"/>
    </source>
</evidence>
<comment type="caution">
    <text evidence="1">The sequence shown here is derived from an EMBL/GenBank/DDBJ whole genome shotgun (WGS) entry which is preliminary data.</text>
</comment>
<organism evidence="1 2">
    <name type="scientific">Leptospira kanakyensis</name>
    <dbReference type="NCBI Taxonomy" id="2484968"/>
    <lineage>
        <taxon>Bacteria</taxon>
        <taxon>Pseudomonadati</taxon>
        <taxon>Spirochaetota</taxon>
        <taxon>Spirochaetia</taxon>
        <taxon>Leptospirales</taxon>
        <taxon>Leptospiraceae</taxon>
        <taxon>Leptospira</taxon>
    </lineage>
</organism>
<sequence length="59" mass="6387">METLRFGTCGLAWATPHSLSVTRLHTQTPCQSLTSRWDSGSGNVASTSSLYVMTQILSL</sequence>
<evidence type="ECO:0000313" key="1">
    <source>
        <dbReference type="EMBL" id="TGK71958.1"/>
    </source>
</evidence>
<dbReference type="AlphaFoldDB" id="A0A6N4QEV5"/>
<protein>
    <submittedName>
        <fullName evidence="1">Uncharacterized protein</fullName>
    </submittedName>
</protein>
<dbReference type="Proteomes" id="UP000297239">
    <property type="component" value="Unassembled WGS sequence"/>
</dbReference>
<dbReference type="EMBL" id="RQFF01000015">
    <property type="protein sequence ID" value="TGK71958.1"/>
    <property type="molecule type" value="Genomic_DNA"/>
</dbReference>
<accession>A0A6N4QEV5</accession>
<proteinExistence type="predicted"/>
<keyword evidence="2" id="KW-1185">Reference proteome</keyword>